<feature type="compositionally biased region" description="Polar residues" evidence="1">
    <location>
        <begin position="1"/>
        <end position="19"/>
    </location>
</feature>
<proteinExistence type="predicted"/>
<feature type="compositionally biased region" description="Basic residues" evidence="1">
    <location>
        <begin position="150"/>
        <end position="160"/>
    </location>
</feature>
<organism evidence="2 3">
    <name type="scientific">Apiospora kogelbergensis</name>
    <dbReference type="NCBI Taxonomy" id="1337665"/>
    <lineage>
        <taxon>Eukaryota</taxon>
        <taxon>Fungi</taxon>
        <taxon>Dikarya</taxon>
        <taxon>Ascomycota</taxon>
        <taxon>Pezizomycotina</taxon>
        <taxon>Sordariomycetes</taxon>
        <taxon>Xylariomycetidae</taxon>
        <taxon>Amphisphaeriales</taxon>
        <taxon>Apiosporaceae</taxon>
        <taxon>Apiospora</taxon>
    </lineage>
</organism>
<evidence type="ECO:0000256" key="1">
    <source>
        <dbReference type="SAM" id="MobiDB-lite"/>
    </source>
</evidence>
<protein>
    <submittedName>
        <fullName evidence="2">Uncharacterized protein</fullName>
    </submittedName>
</protein>
<feature type="region of interest" description="Disordered" evidence="1">
    <location>
        <begin position="281"/>
        <end position="300"/>
    </location>
</feature>
<name>A0AAW0QDF2_9PEZI</name>
<keyword evidence="3" id="KW-1185">Reference proteome</keyword>
<evidence type="ECO:0000313" key="2">
    <source>
        <dbReference type="EMBL" id="KAK8100757.1"/>
    </source>
</evidence>
<sequence>MASEQGSETGTKADSSLSIDTARAERSQATANDEGLSSDEIGNRTRGSVGSERHPSQIWLDMSGQQEGPVGNPPSLKKPRRRLTESDTRRQSSMTGNVSVQRQPPPPPPQDGATKSDPAHRASKPSTSSSENGRGNINDDDDGSTWSWSPRRRPSSRVRPRTLGPRSWIVACTRINDRVANNLAQLCTLKGQADDLLRLSSQIMPSARRRGNWAFAFSKPESSAGAEAGEKEGFDSVYDESLERLTAEPDILVAELRALQKALGTTLPASRRISADLGNLTSASGSVSSGGGSSRPTGTDVDLEALSRRWTALSERVASLSSHLDKIVEVTAEACRKSGRHPERPRLVARLKELVAEAQQGIMSAEYEDATLNRVLEQVYAEDRSGPGSPQAAARGSWGRTQWYLYRRL</sequence>
<gene>
    <name evidence="2" type="ORF">PG999_011131</name>
</gene>
<reference evidence="2 3" key="1">
    <citation type="submission" date="2023-01" db="EMBL/GenBank/DDBJ databases">
        <title>Analysis of 21 Apiospora genomes using comparative genomics revels a genus with tremendous synthesis potential of carbohydrate active enzymes and secondary metabolites.</title>
        <authorList>
            <person name="Sorensen T."/>
        </authorList>
    </citation>
    <scope>NUCLEOTIDE SEQUENCE [LARGE SCALE GENOMIC DNA]</scope>
    <source>
        <strain evidence="2 3">CBS 117206</strain>
    </source>
</reference>
<dbReference type="EMBL" id="JAQQWP010000009">
    <property type="protein sequence ID" value="KAK8100757.1"/>
    <property type="molecule type" value="Genomic_DNA"/>
</dbReference>
<dbReference type="AlphaFoldDB" id="A0AAW0QDF2"/>
<comment type="caution">
    <text evidence="2">The sequence shown here is derived from an EMBL/GenBank/DDBJ whole genome shotgun (WGS) entry which is preliminary data.</text>
</comment>
<feature type="compositionally biased region" description="Polar residues" evidence="1">
    <location>
        <begin position="91"/>
        <end position="102"/>
    </location>
</feature>
<accession>A0AAW0QDF2</accession>
<feature type="region of interest" description="Disordered" evidence="1">
    <location>
        <begin position="1"/>
        <end position="161"/>
    </location>
</feature>
<dbReference type="Proteomes" id="UP001392437">
    <property type="component" value="Unassembled WGS sequence"/>
</dbReference>
<evidence type="ECO:0000313" key="3">
    <source>
        <dbReference type="Proteomes" id="UP001392437"/>
    </source>
</evidence>